<proteinExistence type="predicted"/>
<keyword evidence="1" id="KW-0472">Membrane</keyword>
<keyword evidence="3" id="KW-1185">Reference proteome</keyword>
<gene>
    <name evidence="2" type="ORF">J2S42_000114</name>
</gene>
<keyword evidence="1" id="KW-1133">Transmembrane helix</keyword>
<name>A0AAE3VUT3_9ACTN</name>
<sequence>MIGLVVVAWVGVGVTALLWGRSWVRWLRLRRRPVLQADQLSGVKDGSPVTVGGTTAADDGRVAPWSRLPAAWHEETVRRGHREPGGGYVDWRTDTRRAAGDLSIQHGGVRVEVAADLARQSLFALRAPMAARSYQDNGRERTGDRRPYAVAEHIARPATAVVVTGTLLAEPDGTRRLVRGGWADGTAEGDAREVRGRYAAYRRKVLIAGAAFLVPAMTLTVLLVLDVL</sequence>
<dbReference type="RefSeq" id="WP_307234086.1">
    <property type="nucleotide sequence ID" value="NZ_JAUSUZ010000001.1"/>
</dbReference>
<dbReference type="AlphaFoldDB" id="A0AAE3VUT3"/>
<keyword evidence="1" id="KW-0812">Transmembrane</keyword>
<accession>A0AAE3VUT3</accession>
<evidence type="ECO:0000256" key="1">
    <source>
        <dbReference type="SAM" id="Phobius"/>
    </source>
</evidence>
<reference evidence="2 3" key="1">
    <citation type="submission" date="2023-07" db="EMBL/GenBank/DDBJ databases">
        <title>Sequencing the genomes of 1000 actinobacteria strains.</title>
        <authorList>
            <person name="Klenk H.-P."/>
        </authorList>
    </citation>
    <scope>NUCLEOTIDE SEQUENCE [LARGE SCALE GENOMIC DNA]</scope>
    <source>
        <strain evidence="2 3">DSM 44709</strain>
    </source>
</reference>
<evidence type="ECO:0000313" key="2">
    <source>
        <dbReference type="EMBL" id="MDQ0363445.1"/>
    </source>
</evidence>
<dbReference type="Proteomes" id="UP001240236">
    <property type="component" value="Unassembled WGS sequence"/>
</dbReference>
<dbReference type="EMBL" id="JAUSUZ010000001">
    <property type="protein sequence ID" value="MDQ0363445.1"/>
    <property type="molecule type" value="Genomic_DNA"/>
</dbReference>
<evidence type="ECO:0000313" key="3">
    <source>
        <dbReference type="Proteomes" id="UP001240236"/>
    </source>
</evidence>
<protein>
    <submittedName>
        <fullName evidence="2">Uncharacterized protein</fullName>
    </submittedName>
</protein>
<feature type="transmembrane region" description="Helical" evidence="1">
    <location>
        <begin position="205"/>
        <end position="225"/>
    </location>
</feature>
<feature type="transmembrane region" description="Helical" evidence="1">
    <location>
        <begin position="6"/>
        <end position="24"/>
    </location>
</feature>
<organism evidence="2 3">
    <name type="scientific">Catenuloplanes indicus</name>
    <dbReference type="NCBI Taxonomy" id="137267"/>
    <lineage>
        <taxon>Bacteria</taxon>
        <taxon>Bacillati</taxon>
        <taxon>Actinomycetota</taxon>
        <taxon>Actinomycetes</taxon>
        <taxon>Micromonosporales</taxon>
        <taxon>Micromonosporaceae</taxon>
        <taxon>Catenuloplanes</taxon>
    </lineage>
</organism>
<comment type="caution">
    <text evidence="2">The sequence shown here is derived from an EMBL/GenBank/DDBJ whole genome shotgun (WGS) entry which is preliminary data.</text>
</comment>